<dbReference type="OMA" id="EAMVICT"/>
<gene>
    <name evidence="2" type="ORF">MICPUCDRAFT_20814</name>
</gene>
<dbReference type="GO" id="GO:0016491">
    <property type="term" value="F:oxidoreductase activity"/>
    <property type="evidence" value="ECO:0007669"/>
    <property type="project" value="InterPro"/>
</dbReference>
<dbReference type="InterPro" id="IPR036291">
    <property type="entry name" value="NAD(P)-bd_dom_sf"/>
</dbReference>
<dbReference type="SUPFAM" id="SSF51735">
    <property type="entry name" value="NAD(P)-binding Rossmann-fold domains"/>
    <property type="match status" value="1"/>
</dbReference>
<name>C1N209_MICPC</name>
<dbReference type="AlphaFoldDB" id="C1N209"/>
<dbReference type="STRING" id="564608.C1N209"/>
<dbReference type="EMBL" id="GG663745">
    <property type="protein sequence ID" value="EEH53922.1"/>
    <property type="molecule type" value="Genomic_DNA"/>
</dbReference>
<dbReference type="PANTHER" id="PTHR14194:SF86">
    <property type="entry name" value="OS05G0110300 PROTEIN"/>
    <property type="match status" value="1"/>
</dbReference>
<dbReference type="PANTHER" id="PTHR14194">
    <property type="entry name" value="NITROGEN METABOLIC REGULATION PROTEIN NMR-RELATED"/>
    <property type="match status" value="1"/>
</dbReference>
<dbReference type="CDD" id="cd05243">
    <property type="entry name" value="SDR_a5"/>
    <property type="match status" value="1"/>
</dbReference>
<evidence type="ECO:0000313" key="2">
    <source>
        <dbReference type="EMBL" id="EEH53922.1"/>
    </source>
</evidence>
<reference evidence="2 3" key="1">
    <citation type="journal article" date="2009" name="Science">
        <title>Green evolution and dynamic adaptations revealed by genomes of the marine picoeukaryotes Micromonas.</title>
        <authorList>
            <person name="Worden A.Z."/>
            <person name="Lee J.H."/>
            <person name="Mock T."/>
            <person name="Rouze P."/>
            <person name="Simmons M.P."/>
            <person name="Aerts A.L."/>
            <person name="Allen A.E."/>
            <person name="Cuvelier M.L."/>
            <person name="Derelle E."/>
            <person name="Everett M.V."/>
            <person name="Foulon E."/>
            <person name="Grimwood J."/>
            <person name="Gundlach H."/>
            <person name="Henrissat B."/>
            <person name="Napoli C."/>
            <person name="McDonald S.M."/>
            <person name="Parker M.S."/>
            <person name="Rombauts S."/>
            <person name="Salamov A."/>
            <person name="Von Dassow P."/>
            <person name="Badger J.H."/>
            <person name="Coutinho P.M."/>
            <person name="Demir E."/>
            <person name="Dubchak I."/>
            <person name="Gentemann C."/>
            <person name="Eikrem W."/>
            <person name="Gready J.E."/>
            <person name="John U."/>
            <person name="Lanier W."/>
            <person name="Lindquist E.A."/>
            <person name="Lucas S."/>
            <person name="Mayer K.F."/>
            <person name="Moreau H."/>
            <person name="Not F."/>
            <person name="Otillar R."/>
            <person name="Panaud O."/>
            <person name="Pangilinan J."/>
            <person name="Paulsen I."/>
            <person name="Piegu B."/>
            <person name="Poliakov A."/>
            <person name="Robbens S."/>
            <person name="Schmutz J."/>
            <person name="Toulza E."/>
            <person name="Wyss T."/>
            <person name="Zelensky A."/>
            <person name="Zhou K."/>
            <person name="Armbrust E.V."/>
            <person name="Bhattacharya D."/>
            <person name="Goodenough U.W."/>
            <person name="Van de Peer Y."/>
            <person name="Grigoriev I.V."/>
        </authorList>
    </citation>
    <scope>NUCLEOTIDE SEQUENCE [LARGE SCALE GENOMIC DNA]</scope>
    <source>
        <strain evidence="2 3">CCMP1545</strain>
    </source>
</reference>
<sequence>MKVAVTGAGGRTGSIVMKLLASDASGAFAPPRGLVRSTKSGDKVRNLCDGGDANLCDVVEGDISSADALRTLCDGVDALVILTSAVPKPKIGSMIAALVSKILPWAENKRPDFYFPEGGSPREVDYEWQVAQIDAAKRAGVKKVVLVSSMGVTQIDNFLNTMGGGGDVGDANILLWKRKAEMALVASGLDYSIVHPGGLLNKEGGKRELLVGVNDELLAGDRRSVPRADVARCVVACLTSPSAKNLSFDLASREEGEGGGATTDVDALLEAASGMTYDYSLPMNSPVPLP</sequence>
<accession>C1N209</accession>
<evidence type="ECO:0000313" key="3">
    <source>
        <dbReference type="Proteomes" id="UP000001876"/>
    </source>
</evidence>
<evidence type="ECO:0000259" key="1">
    <source>
        <dbReference type="Pfam" id="PF13460"/>
    </source>
</evidence>
<keyword evidence="3" id="KW-1185">Reference proteome</keyword>
<dbReference type="GO" id="GO:0009507">
    <property type="term" value="C:chloroplast"/>
    <property type="evidence" value="ECO:0007669"/>
    <property type="project" value="TreeGrafter"/>
</dbReference>
<dbReference type="Gene3D" id="3.40.50.720">
    <property type="entry name" value="NAD(P)-binding Rossmann-like Domain"/>
    <property type="match status" value="1"/>
</dbReference>
<dbReference type="eggNOG" id="KOG1203">
    <property type="taxonomic scope" value="Eukaryota"/>
</dbReference>
<dbReference type="Proteomes" id="UP000001876">
    <property type="component" value="Unassembled WGS sequence"/>
</dbReference>
<dbReference type="KEGG" id="mpp:MICPUCDRAFT_20814"/>
<dbReference type="GeneID" id="9687448"/>
<organism evidence="3">
    <name type="scientific">Micromonas pusilla (strain CCMP1545)</name>
    <name type="common">Picoplanktonic green alga</name>
    <dbReference type="NCBI Taxonomy" id="564608"/>
    <lineage>
        <taxon>Eukaryota</taxon>
        <taxon>Viridiplantae</taxon>
        <taxon>Chlorophyta</taxon>
        <taxon>Mamiellophyceae</taxon>
        <taxon>Mamiellales</taxon>
        <taxon>Mamiellaceae</taxon>
        <taxon>Micromonas</taxon>
    </lineage>
</organism>
<dbReference type="InterPro" id="IPR016040">
    <property type="entry name" value="NAD(P)-bd_dom"/>
</dbReference>
<dbReference type="Pfam" id="PF13460">
    <property type="entry name" value="NAD_binding_10"/>
    <property type="match status" value="1"/>
</dbReference>
<feature type="domain" description="NAD(P)-binding" evidence="1">
    <location>
        <begin position="7"/>
        <end position="241"/>
    </location>
</feature>
<dbReference type="InterPro" id="IPR044163">
    <property type="entry name" value="SARED1-like"/>
</dbReference>
<protein>
    <submittedName>
        <fullName evidence="2">Predicted protein</fullName>
    </submittedName>
</protein>
<dbReference type="RefSeq" id="XP_003062210.1">
    <property type="nucleotide sequence ID" value="XM_003062164.1"/>
</dbReference>
<dbReference type="OrthoDB" id="419598at2759"/>
<proteinExistence type="predicted"/>